<evidence type="ECO:0000259" key="1">
    <source>
        <dbReference type="Pfam" id="PF03732"/>
    </source>
</evidence>
<accession>A0A5B6VV79</accession>
<protein>
    <submittedName>
        <fullName evidence="2">Cutinase palindrome-binding protein</fullName>
    </submittedName>
</protein>
<dbReference type="EMBL" id="SMMG02000005">
    <property type="protein sequence ID" value="KAA3473090.1"/>
    <property type="molecule type" value="Genomic_DNA"/>
</dbReference>
<dbReference type="OrthoDB" id="2272416at2759"/>
<feature type="domain" description="Retrotransposon gag" evidence="1">
    <location>
        <begin position="17"/>
        <end position="59"/>
    </location>
</feature>
<name>A0A5B6VV79_9ROSI</name>
<evidence type="ECO:0000313" key="3">
    <source>
        <dbReference type="Proteomes" id="UP000325315"/>
    </source>
</evidence>
<gene>
    <name evidence="2" type="ORF">EPI10_023498</name>
</gene>
<organism evidence="2 3">
    <name type="scientific">Gossypium australe</name>
    <dbReference type="NCBI Taxonomy" id="47621"/>
    <lineage>
        <taxon>Eukaryota</taxon>
        <taxon>Viridiplantae</taxon>
        <taxon>Streptophyta</taxon>
        <taxon>Embryophyta</taxon>
        <taxon>Tracheophyta</taxon>
        <taxon>Spermatophyta</taxon>
        <taxon>Magnoliopsida</taxon>
        <taxon>eudicotyledons</taxon>
        <taxon>Gunneridae</taxon>
        <taxon>Pentapetalae</taxon>
        <taxon>rosids</taxon>
        <taxon>malvids</taxon>
        <taxon>Malvales</taxon>
        <taxon>Malvaceae</taxon>
        <taxon>Malvoideae</taxon>
        <taxon>Gossypium</taxon>
    </lineage>
</organism>
<sequence length="59" mass="6768">MRLTSGGHLAQTTDLRAIQGKYVGASYIDARRREFLNLTQGDRPVAEYEAEFFRLSRYA</sequence>
<comment type="caution">
    <text evidence="2">The sequence shown here is derived from an EMBL/GenBank/DDBJ whole genome shotgun (WGS) entry which is preliminary data.</text>
</comment>
<keyword evidence="3" id="KW-1185">Reference proteome</keyword>
<dbReference type="AlphaFoldDB" id="A0A5B6VV79"/>
<dbReference type="Pfam" id="PF03732">
    <property type="entry name" value="Retrotrans_gag"/>
    <property type="match status" value="1"/>
</dbReference>
<reference evidence="3" key="1">
    <citation type="journal article" date="2019" name="Plant Biotechnol. J.">
        <title>Genome sequencing of the Australian wild diploid species Gossypium australe highlights disease resistance and delayed gland morphogenesis.</title>
        <authorList>
            <person name="Cai Y."/>
            <person name="Cai X."/>
            <person name="Wang Q."/>
            <person name="Wang P."/>
            <person name="Zhang Y."/>
            <person name="Cai C."/>
            <person name="Xu Y."/>
            <person name="Wang K."/>
            <person name="Zhou Z."/>
            <person name="Wang C."/>
            <person name="Geng S."/>
            <person name="Li B."/>
            <person name="Dong Q."/>
            <person name="Hou Y."/>
            <person name="Wang H."/>
            <person name="Ai P."/>
            <person name="Liu Z."/>
            <person name="Yi F."/>
            <person name="Sun M."/>
            <person name="An G."/>
            <person name="Cheng J."/>
            <person name="Zhang Y."/>
            <person name="Shi Q."/>
            <person name="Xie Y."/>
            <person name="Shi X."/>
            <person name="Chang Y."/>
            <person name="Huang F."/>
            <person name="Chen Y."/>
            <person name="Hong S."/>
            <person name="Mi L."/>
            <person name="Sun Q."/>
            <person name="Zhang L."/>
            <person name="Zhou B."/>
            <person name="Peng R."/>
            <person name="Zhang X."/>
            <person name="Liu F."/>
        </authorList>
    </citation>
    <scope>NUCLEOTIDE SEQUENCE [LARGE SCALE GENOMIC DNA]</scope>
    <source>
        <strain evidence="3">cv. PA1801</strain>
    </source>
</reference>
<dbReference type="Proteomes" id="UP000325315">
    <property type="component" value="Unassembled WGS sequence"/>
</dbReference>
<proteinExistence type="predicted"/>
<evidence type="ECO:0000313" key="2">
    <source>
        <dbReference type="EMBL" id="KAA3473090.1"/>
    </source>
</evidence>
<dbReference type="InterPro" id="IPR005162">
    <property type="entry name" value="Retrotrans_gag_dom"/>
</dbReference>